<keyword evidence="1" id="KW-0496">Mitochondrion</keyword>
<comment type="caution">
    <text evidence="1">The sequence shown here is derived from an EMBL/GenBank/DDBJ whole genome shotgun (WGS) entry which is preliminary data.</text>
</comment>
<accession>A0A101LV41</accession>
<geneLocation type="mitochondrion" evidence="1"/>
<evidence type="ECO:0000313" key="1">
    <source>
        <dbReference type="EMBL" id="KUM45895.1"/>
    </source>
</evidence>
<protein>
    <submittedName>
        <fullName evidence="1">Uncharacterized protein</fullName>
    </submittedName>
</protein>
<organism evidence="1">
    <name type="scientific">Picea glauca</name>
    <name type="common">White spruce</name>
    <name type="synonym">Pinus glauca</name>
    <dbReference type="NCBI Taxonomy" id="3330"/>
    <lineage>
        <taxon>Eukaryota</taxon>
        <taxon>Viridiplantae</taxon>
        <taxon>Streptophyta</taxon>
        <taxon>Embryophyta</taxon>
        <taxon>Tracheophyta</taxon>
        <taxon>Spermatophyta</taxon>
        <taxon>Pinopsida</taxon>
        <taxon>Pinidae</taxon>
        <taxon>Conifers I</taxon>
        <taxon>Pinales</taxon>
        <taxon>Pinaceae</taxon>
        <taxon>Picea</taxon>
    </lineage>
</organism>
<reference evidence="1" key="1">
    <citation type="journal article" date="2015" name="Genome Biol. Evol.">
        <title>Organellar Genomes of White Spruce (Picea glauca): Assembly and Annotation.</title>
        <authorList>
            <person name="Jackman S.D."/>
            <person name="Warren R.L."/>
            <person name="Gibb E.A."/>
            <person name="Vandervalk B.P."/>
            <person name="Mohamadi H."/>
            <person name="Chu J."/>
            <person name="Raymond A."/>
            <person name="Pleasance S."/>
            <person name="Coope R."/>
            <person name="Wildung M.R."/>
            <person name="Ritland C.E."/>
            <person name="Bousquet J."/>
            <person name="Jones S.J."/>
            <person name="Bohlmann J."/>
            <person name="Birol I."/>
        </authorList>
    </citation>
    <scope>NUCLEOTIDE SEQUENCE [LARGE SCALE GENOMIC DNA]</scope>
    <source>
        <tissue evidence="1">Flushing bud</tissue>
    </source>
</reference>
<sequence>MRVEPIEPISVSKSISFHLCPLSYSEEGQVRLFVSPLPGPPSPVPISGTFRDRVINEIYHLTVSRLVLFHGLMFHG</sequence>
<gene>
    <name evidence="1" type="ORF">ABT39_MTgene2249</name>
</gene>
<dbReference type="AlphaFoldDB" id="A0A101LV41"/>
<proteinExistence type="predicted"/>
<dbReference type="EMBL" id="LKAM01000015">
    <property type="protein sequence ID" value="KUM45895.1"/>
    <property type="molecule type" value="Genomic_DNA"/>
</dbReference>
<name>A0A101LV41_PICGL</name>